<evidence type="ECO:0000259" key="3">
    <source>
        <dbReference type="PROSITE" id="PS51651"/>
    </source>
</evidence>
<feature type="domain" description="DOCKER" evidence="3">
    <location>
        <begin position="1"/>
        <end position="145"/>
    </location>
</feature>
<gene>
    <name evidence="4" type="ORF">AMECASPLE_032708</name>
</gene>
<sequence>MPLFTCSAAQEEISPLENALETMQLANEKISSMVQRHLSDPNLPINPLSMLLNGIVDPAVMGGFANYEKAFFNDKYIQEHPEDHEKIEKLKDLIAWQLIRDRVAGAADSAETPRRPSPQTPPPAPPGGAQGIPRPAERHSPSIVSWAVPRASSRWDVPGIPPKEGVQEA</sequence>
<dbReference type="InterPro" id="IPR043162">
    <property type="entry name" value="DOCK_C_lobe_C"/>
</dbReference>
<dbReference type="EMBL" id="JAHRIP010041909">
    <property type="protein sequence ID" value="MEQ2297233.1"/>
    <property type="molecule type" value="Genomic_DNA"/>
</dbReference>
<dbReference type="InterPro" id="IPR027357">
    <property type="entry name" value="DOCKER_dom"/>
</dbReference>
<evidence type="ECO:0000256" key="1">
    <source>
        <dbReference type="PROSITE-ProRule" id="PRU00984"/>
    </source>
</evidence>
<comment type="caution">
    <text evidence="4">The sequence shown here is derived from an EMBL/GenBank/DDBJ whole genome shotgun (WGS) entry which is preliminary data.</text>
</comment>
<dbReference type="Pfam" id="PF20421">
    <property type="entry name" value="DHR-2_Lobe_C"/>
    <property type="match status" value="1"/>
</dbReference>
<comment type="similarity">
    <text evidence="1">Belongs to the DOCK family.</text>
</comment>
<keyword evidence="5" id="KW-1185">Reference proteome</keyword>
<dbReference type="PANTHER" id="PTHR45653">
    <property type="entry name" value="DEDICATOR OF CYTOKINESIS"/>
    <property type="match status" value="1"/>
</dbReference>
<dbReference type="PROSITE" id="PS51651">
    <property type="entry name" value="DOCKER"/>
    <property type="match status" value="1"/>
</dbReference>
<feature type="region of interest" description="Disordered" evidence="2">
    <location>
        <begin position="105"/>
        <end position="147"/>
    </location>
</feature>
<proteinExistence type="inferred from homology"/>
<name>A0ABV0YTM0_9TELE</name>
<dbReference type="InterPro" id="IPR026791">
    <property type="entry name" value="DOCK"/>
</dbReference>
<evidence type="ECO:0000256" key="2">
    <source>
        <dbReference type="SAM" id="MobiDB-lite"/>
    </source>
</evidence>
<accession>A0ABV0YTM0</accession>
<dbReference type="Gene3D" id="1.20.58.740">
    <property type="match status" value="1"/>
</dbReference>
<dbReference type="PANTHER" id="PTHR45653:SF1">
    <property type="entry name" value="DEDICATOR OF CYTOKINESIS PROTEIN 1"/>
    <property type="match status" value="1"/>
</dbReference>
<organism evidence="4 5">
    <name type="scientific">Ameca splendens</name>
    <dbReference type="NCBI Taxonomy" id="208324"/>
    <lineage>
        <taxon>Eukaryota</taxon>
        <taxon>Metazoa</taxon>
        <taxon>Chordata</taxon>
        <taxon>Craniata</taxon>
        <taxon>Vertebrata</taxon>
        <taxon>Euteleostomi</taxon>
        <taxon>Actinopterygii</taxon>
        <taxon>Neopterygii</taxon>
        <taxon>Teleostei</taxon>
        <taxon>Neoteleostei</taxon>
        <taxon>Acanthomorphata</taxon>
        <taxon>Ovalentaria</taxon>
        <taxon>Atherinomorphae</taxon>
        <taxon>Cyprinodontiformes</taxon>
        <taxon>Goodeidae</taxon>
        <taxon>Ameca</taxon>
    </lineage>
</organism>
<reference evidence="4 5" key="1">
    <citation type="submission" date="2021-06" db="EMBL/GenBank/DDBJ databases">
        <authorList>
            <person name="Palmer J.M."/>
        </authorList>
    </citation>
    <scope>NUCLEOTIDE SEQUENCE [LARGE SCALE GENOMIC DNA]</scope>
    <source>
        <strain evidence="4 5">AS_MEX2019</strain>
        <tissue evidence="4">Muscle</tissue>
    </source>
</reference>
<protein>
    <recommendedName>
        <fullName evidence="3">DOCKER domain-containing protein</fullName>
    </recommendedName>
</protein>
<dbReference type="InterPro" id="IPR046773">
    <property type="entry name" value="DOCKER_Lobe_C"/>
</dbReference>
<evidence type="ECO:0000313" key="5">
    <source>
        <dbReference type="Proteomes" id="UP001469553"/>
    </source>
</evidence>
<evidence type="ECO:0000313" key="4">
    <source>
        <dbReference type="EMBL" id="MEQ2297233.1"/>
    </source>
</evidence>
<feature type="compositionally biased region" description="Pro residues" evidence="2">
    <location>
        <begin position="115"/>
        <end position="126"/>
    </location>
</feature>
<dbReference type="Proteomes" id="UP001469553">
    <property type="component" value="Unassembled WGS sequence"/>
</dbReference>